<proteinExistence type="predicted"/>
<evidence type="ECO:0000313" key="2">
    <source>
        <dbReference type="EMBL" id="SGY63994.1"/>
    </source>
</evidence>
<feature type="chain" id="PRO_5015840889" evidence="1">
    <location>
        <begin position="21"/>
        <end position="39"/>
    </location>
</feature>
<name>A0A2X0M835_9BASI</name>
<sequence>MAITMLTGAKLLRCFFFLWAREPNARDPEYGRTMLECLA</sequence>
<organism evidence="2 3">
    <name type="scientific">Microbotryum silenes-dioicae</name>
    <dbReference type="NCBI Taxonomy" id="796604"/>
    <lineage>
        <taxon>Eukaryota</taxon>
        <taxon>Fungi</taxon>
        <taxon>Dikarya</taxon>
        <taxon>Basidiomycota</taxon>
        <taxon>Pucciniomycotina</taxon>
        <taxon>Microbotryomycetes</taxon>
        <taxon>Microbotryales</taxon>
        <taxon>Microbotryaceae</taxon>
        <taxon>Microbotryum</taxon>
    </lineage>
</organism>
<protein>
    <submittedName>
        <fullName evidence="2">BQ5605_C007g04857 protein</fullName>
    </submittedName>
</protein>
<dbReference type="Proteomes" id="UP000249464">
    <property type="component" value="Unassembled WGS sequence"/>
</dbReference>
<accession>A0A2X0M835</accession>
<evidence type="ECO:0000313" key="3">
    <source>
        <dbReference type="Proteomes" id="UP000249464"/>
    </source>
</evidence>
<gene>
    <name evidence="2" type="primary">BQ5605_C007g04857</name>
    <name evidence="2" type="ORF">BQ5605_C007G04857</name>
</gene>
<keyword evidence="1" id="KW-0732">Signal</keyword>
<evidence type="ECO:0000256" key="1">
    <source>
        <dbReference type="SAM" id="SignalP"/>
    </source>
</evidence>
<dbReference type="EMBL" id="FQNC01000045">
    <property type="protein sequence ID" value="SGY63994.1"/>
    <property type="molecule type" value="Genomic_DNA"/>
</dbReference>
<dbReference type="AlphaFoldDB" id="A0A2X0M835"/>
<keyword evidence="3" id="KW-1185">Reference proteome</keyword>
<feature type="signal peptide" evidence="1">
    <location>
        <begin position="1"/>
        <end position="20"/>
    </location>
</feature>
<reference evidence="2 3" key="1">
    <citation type="submission" date="2016-11" db="EMBL/GenBank/DDBJ databases">
        <authorList>
            <person name="Jaros S."/>
            <person name="Januszkiewicz K."/>
            <person name="Wedrychowicz H."/>
        </authorList>
    </citation>
    <scope>NUCLEOTIDE SEQUENCE [LARGE SCALE GENOMIC DNA]</scope>
</reference>